<dbReference type="OrthoDB" id="2618643at2759"/>
<dbReference type="AlphaFoldDB" id="A0A0C9YC32"/>
<reference evidence="1 2" key="1">
    <citation type="submission" date="2014-04" db="EMBL/GenBank/DDBJ databases">
        <authorList>
            <consortium name="DOE Joint Genome Institute"/>
            <person name="Kuo A."/>
            <person name="Kohler A."/>
            <person name="Costa M.D."/>
            <person name="Nagy L.G."/>
            <person name="Floudas D."/>
            <person name="Copeland A."/>
            <person name="Barry K.W."/>
            <person name="Cichocki N."/>
            <person name="Veneault-Fourrey C."/>
            <person name="LaButti K."/>
            <person name="Lindquist E.A."/>
            <person name="Lipzen A."/>
            <person name="Lundell T."/>
            <person name="Morin E."/>
            <person name="Murat C."/>
            <person name="Sun H."/>
            <person name="Tunlid A."/>
            <person name="Henrissat B."/>
            <person name="Grigoriev I.V."/>
            <person name="Hibbett D.S."/>
            <person name="Martin F."/>
            <person name="Nordberg H.P."/>
            <person name="Cantor M.N."/>
            <person name="Hua S.X."/>
        </authorList>
    </citation>
    <scope>NUCLEOTIDE SEQUENCE [LARGE SCALE GENOMIC DNA]</scope>
    <source>
        <strain evidence="1 2">441</strain>
    </source>
</reference>
<dbReference type="EMBL" id="KN833944">
    <property type="protein sequence ID" value="KIK14321.1"/>
    <property type="molecule type" value="Genomic_DNA"/>
</dbReference>
<protein>
    <submittedName>
        <fullName evidence="1">Uncharacterized protein</fullName>
    </submittedName>
</protein>
<dbReference type="Proteomes" id="UP000054018">
    <property type="component" value="Unassembled WGS sequence"/>
</dbReference>
<keyword evidence="2" id="KW-1185">Reference proteome</keyword>
<name>A0A0C9YC32_9AGAM</name>
<sequence length="73" mass="8263">MNMLSGQVLYLTINLNDINHIFQRGFELIKEDVFWKLVTTNVDQSLLDHMEAWLPPCCALDSTLLTNALVLGA</sequence>
<gene>
    <name evidence="1" type="ORF">PISMIDRAFT_17361</name>
</gene>
<evidence type="ECO:0000313" key="2">
    <source>
        <dbReference type="Proteomes" id="UP000054018"/>
    </source>
</evidence>
<proteinExistence type="predicted"/>
<accession>A0A0C9YC32</accession>
<organism evidence="1 2">
    <name type="scientific">Pisolithus microcarpus 441</name>
    <dbReference type="NCBI Taxonomy" id="765257"/>
    <lineage>
        <taxon>Eukaryota</taxon>
        <taxon>Fungi</taxon>
        <taxon>Dikarya</taxon>
        <taxon>Basidiomycota</taxon>
        <taxon>Agaricomycotina</taxon>
        <taxon>Agaricomycetes</taxon>
        <taxon>Agaricomycetidae</taxon>
        <taxon>Boletales</taxon>
        <taxon>Sclerodermatineae</taxon>
        <taxon>Pisolithaceae</taxon>
        <taxon>Pisolithus</taxon>
    </lineage>
</organism>
<reference evidence="2" key="2">
    <citation type="submission" date="2015-01" db="EMBL/GenBank/DDBJ databases">
        <title>Evolutionary Origins and Diversification of the Mycorrhizal Mutualists.</title>
        <authorList>
            <consortium name="DOE Joint Genome Institute"/>
            <consortium name="Mycorrhizal Genomics Consortium"/>
            <person name="Kohler A."/>
            <person name="Kuo A."/>
            <person name="Nagy L.G."/>
            <person name="Floudas D."/>
            <person name="Copeland A."/>
            <person name="Barry K.W."/>
            <person name="Cichocki N."/>
            <person name="Veneault-Fourrey C."/>
            <person name="LaButti K."/>
            <person name="Lindquist E.A."/>
            <person name="Lipzen A."/>
            <person name="Lundell T."/>
            <person name="Morin E."/>
            <person name="Murat C."/>
            <person name="Riley R."/>
            <person name="Ohm R."/>
            <person name="Sun H."/>
            <person name="Tunlid A."/>
            <person name="Henrissat B."/>
            <person name="Grigoriev I.V."/>
            <person name="Hibbett D.S."/>
            <person name="Martin F."/>
        </authorList>
    </citation>
    <scope>NUCLEOTIDE SEQUENCE [LARGE SCALE GENOMIC DNA]</scope>
    <source>
        <strain evidence="2">441</strain>
    </source>
</reference>
<dbReference type="HOGENOM" id="CLU_2705778_0_0_1"/>
<evidence type="ECO:0000313" key="1">
    <source>
        <dbReference type="EMBL" id="KIK14321.1"/>
    </source>
</evidence>